<keyword evidence="3" id="KW-1185">Reference proteome</keyword>
<feature type="domain" description="Myb/SANT-like DNA-binding" evidence="1">
    <location>
        <begin position="11"/>
        <end position="97"/>
    </location>
</feature>
<gene>
    <name evidence="2" type="ORF">UY3_09837</name>
</gene>
<accession>M7B7B3</accession>
<dbReference type="Proteomes" id="UP000031443">
    <property type="component" value="Unassembled WGS sequence"/>
</dbReference>
<dbReference type="InterPro" id="IPR044822">
    <property type="entry name" value="Myb_DNA-bind_4"/>
</dbReference>
<evidence type="ECO:0000313" key="3">
    <source>
        <dbReference type="Proteomes" id="UP000031443"/>
    </source>
</evidence>
<dbReference type="PANTHER" id="PTHR47595">
    <property type="entry name" value="HEAT SHOCK 70 KDA PROTEIN 14"/>
    <property type="match status" value="1"/>
</dbReference>
<protein>
    <recommendedName>
        <fullName evidence="1">Myb/SANT-like DNA-binding domain-containing protein</fullName>
    </recommendedName>
</protein>
<name>M7B7B3_CHEMY</name>
<reference evidence="3" key="1">
    <citation type="journal article" date="2013" name="Nat. Genet.">
        <title>The draft genomes of soft-shell turtle and green sea turtle yield insights into the development and evolution of the turtle-specific body plan.</title>
        <authorList>
            <person name="Wang Z."/>
            <person name="Pascual-Anaya J."/>
            <person name="Zadissa A."/>
            <person name="Li W."/>
            <person name="Niimura Y."/>
            <person name="Huang Z."/>
            <person name="Li C."/>
            <person name="White S."/>
            <person name="Xiong Z."/>
            <person name="Fang D."/>
            <person name="Wang B."/>
            <person name="Ming Y."/>
            <person name="Chen Y."/>
            <person name="Zheng Y."/>
            <person name="Kuraku S."/>
            <person name="Pignatelli M."/>
            <person name="Herrero J."/>
            <person name="Beal K."/>
            <person name="Nozawa M."/>
            <person name="Li Q."/>
            <person name="Wang J."/>
            <person name="Zhang H."/>
            <person name="Yu L."/>
            <person name="Shigenobu S."/>
            <person name="Wang J."/>
            <person name="Liu J."/>
            <person name="Flicek P."/>
            <person name="Searle S."/>
            <person name="Wang J."/>
            <person name="Kuratani S."/>
            <person name="Yin Y."/>
            <person name="Aken B."/>
            <person name="Zhang G."/>
            <person name="Irie N."/>
        </authorList>
    </citation>
    <scope>NUCLEOTIDE SEQUENCE [LARGE SCALE GENOMIC DNA]</scope>
</reference>
<sequence length="101" mass="11723">MLAPCCRHAPAWSTQEVMALLGLWGEKDVHAQLPSSCRNVNIYKHIMLGMEEKGYKRVPQQCHVKVKELWQANQKAREANSCSDAELQTCCFYKELHHPWR</sequence>
<dbReference type="AlphaFoldDB" id="M7B7B3"/>
<dbReference type="Gene3D" id="1.10.10.60">
    <property type="entry name" value="Homeodomain-like"/>
    <property type="match status" value="1"/>
</dbReference>
<proteinExistence type="predicted"/>
<dbReference type="Pfam" id="PF13837">
    <property type="entry name" value="Myb_DNA-bind_4"/>
    <property type="match status" value="1"/>
</dbReference>
<evidence type="ECO:0000259" key="1">
    <source>
        <dbReference type="Pfam" id="PF13837"/>
    </source>
</evidence>
<evidence type="ECO:0000313" key="2">
    <source>
        <dbReference type="EMBL" id="EMP33019.1"/>
    </source>
</evidence>
<dbReference type="PANTHER" id="PTHR47595:SF1">
    <property type="entry name" value="MYB_SANT-LIKE DNA-BINDING DOMAIN-CONTAINING PROTEIN"/>
    <property type="match status" value="1"/>
</dbReference>
<dbReference type="EMBL" id="KB537574">
    <property type="protein sequence ID" value="EMP33019.1"/>
    <property type="molecule type" value="Genomic_DNA"/>
</dbReference>
<organism evidence="2 3">
    <name type="scientific">Chelonia mydas</name>
    <name type="common">Green sea-turtle</name>
    <name type="synonym">Chelonia agassizi</name>
    <dbReference type="NCBI Taxonomy" id="8469"/>
    <lineage>
        <taxon>Eukaryota</taxon>
        <taxon>Metazoa</taxon>
        <taxon>Chordata</taxon>
        <taxon>Craniata</taxon>
        <taxon>Vertebrata</taxon>
        <taxon>Euteleostomi</taxon>
        <taxon>Archelosauria</taxon>
        <taxon>Testudinata</taxon>
        <taxon>Testudines</taxon>
        <taxon>Cryptodira</taxon>
        <taxon>Durocryptodira</taxon>
        <taxon>Americhelydia</taxon>
        <taxon>Chelonioidea</taxon>
        <taxon>Cheloniidae</taxon>
        <taxon>Chelonia</taxon>
    </lineage>
</organism>